<evidence type="ECO:0000313" key="2">
    <source>
        <dbReference type="Proteomes" id="UP001151760"/>
    </source>
</evidence>
<dbReference type="EMBL" id="BQNB010015108">
    <property type="protein sequence ID" value="GJT36113.1"/>
    <property type="molecule type" value="Genomic_DNA"/>
</dbReference>
<reference evidence="1" key="1">
    <citation type="journal article" date="2022" name="Int. J. Mol. Sci.">
        <title>Draft Genome of Tanacetum Coccineum: Genomic Comparison of Closely Related Tanacetum-Family Plants.</title>
        <authorList>
            <person name="Yamashiro T."/>
            <person name="Shiraishi A."/>
            <person name="Nakayama K."/>
            <person name="Satake H."/>
        </authorList>
    </citation>
    <scope>NUCLEOTIDE SEQUENCE</scope>
</reference>
<proteinExistence type="predicted"/>
<gene>
    <name evidence="1" type="ORF">Tco_0926532</name>
</gene>
<name>A0ABQ5DAW3_9ASTR</name>
<organism evidence="1 2">
    <name type="scientific">Tanacetum coccineum</name>
    <dbReference type="NCBI Taxonomy" id="301880"/>
    <lineage>
        <taxon>Eukaryota</taxon>
        <taxon>Viridiplantae</taxon>
        <taxon>Streptophyta</taxon>
        <taxon>Embryophyta</taxon>
        <taxon>Tracheophyta</taxon>
        <taxon>Spermatophyta</taxon>
        <taxon>Magnoliopsida</taxon>
        <taxon>eudicotyledons</taxon>
        <taxon>Gunneridae</taxon>
        <taxon>Pentapetalae</taxon>
        <taxon>asterids</taxon>
        <taxon>campanulids</taxon>
        <taxon>Asterales</taxon>
        <taxon>Asteraceae</taxon>
        <taxon>Asteroideae</taxon>
        <taxon>Anthemideae</taxon>
        <taxon>Anthemidinae</taxon>
        <taxon>Tanacetum</taxon>
    </lineage>
</organism>
<comment type="caution">
    <text evidence="1">The sequence shown here is derived from an EMBL/GenBank/DDBJ whole genome shotgun (WGS) entry which is preliminary data.</text>
</comment>
<dbReference type="Proteomes" id="UP001151760">
    <property type="component" value="Unassembled WGS sequence"/>
</dbReference>
<reference evidence="1" key="2">
    <citation type="submission" date="2022-01" db="EMBL/GenBank/DDBJ databases">
        <authorList>
            <person name="Yamashiro T."/>
            <person name="Shiraishi A."/>
            <person name="Satake H."/>
            <person name="Nakayama K."/>
        </authorList>
    </citation>
    <scope>NUCLEOTIDE SEQUENCE</scope>
</reference>
<sequence>MSKLLSLLWRQVPLTKDEDAFDVVYTSNSQDFSSQCCQEDFQVSQGQTQLGIMVLWVQNQLLDYGFNFMNTKIHIDNESTICIVKNPVYHSKKGKSKTHGDSTPLHQYLLGVERVMQDQLWHGKEMPGVHLLIRMQYDCTTATALEAAPISRCFRGYICCKMKRFVGELQNIGMGKSKIFEKVLSELSQSLGTEIFKVNEKVHASKDIKRLQDVRDLEEAKQCASSNGCLKHKGQIDLDALLARRLVDEHEEEAAREHWH</sequence>
<keyword evidence="2" id="KW-1185">Reference proteome</keyword>
<evidence type="ECO:0000313" key="1">
    <source>
        <dbReference type="EMBL" id="GJT36113.1"/>
    </source>
</evidence>
<protein>
    <submittedName>
        <fullName evidence="1">Uncharacterized protein</fullName>
    </submittedName>
</protein>
<accession>A0ABQ5DAW3</accession>